<evidence type="ECO:0000256" key="1">
    <source>
        <dbReference type="ARBA" id="ARBA00004613"/>
    </source>
</evidence>
<sequence length="207" mass="23906">MRIILSILLIAILPGCFLKDSVKLTIFYESYCPDSITFFIDQLGPVWENFSDAILLDLVPYGFAKQEYKNGHWHFTCQHGEKECIGNILHACSINELITSHYQPKYRKLLHLVNCFMESSDQYKSAKKCCKQQKVNYKSIKKCEKSKKGENLESGYGNRTNDFIPKIEWVPTAVVNDVFNQDDQDKAMTDLASVICKYIPYHKHCSN</sequence>
<evidence type="ECO:0000256" key="6">
    <source>
        <dbReference type="SAM" id="SignalP"/>
    </source>
</evidence>
<dbReference type="InterPro" id="IPR004911">
    <property type="entry name" value="Interferon-induced_GILT"/>
</dbReference>
<keyword evidence="3" id="KW-0964">Secreted</keyword>
<feature type="signal peptide" evidence="6">
    <location>
        <begin position="1"/>
        <end position="18"/>
    </location>
</feature>
<protein>
    <recommendedName>
        <fullName evidence="8">Saposin A-type domain-containing protein</fullName>
    </recommendedName>
</protein>
<dbReference type="PANTHER" id="PTHR13234">
    <property type="entry name" value="GAMMA-INTERFERON INDUCIBLE LYSOSOMAL THIOL REDUCTASE GILT"/>
    <property type="match status" value="1"/>
</dbReference>
<organism evidence="7">
    <name type="scientific">Clastoptera arizonana</name>
    <name type="common">Arizona spittle bug</name>
    <dbReference type="NCBI Taxonomy" id="38151"/>
    <lineage>
        <taxon>Eukaryota</taxon>
        <taxon>Metazoa</taxon>
        <taxon>Ecdysozoa</taxon>
        <taxon>Arthropoda</taxon>
        <taxon>Hexapoda</taxon>
        <taxon>Insecta</taxon>
        <taxon>Pterygota</taxon>
        <taxon>Neoptera</taxon>
        <taxon>Paraneoptera</taxon>
        <taxon>Hemiptera</taxon>
        <taxon>Auchenorrhyncha</taxon>
        <taxon>Cercopoidea</taxon>
        <taxon>Clastopteridae</taxon>
        <taxon>Clastoptera</taxon>
    </lineage>
</organism>
<dbReference type="AlphaFoldDB" id="A0A1B6DTG4"/>
<proteinExistence type="inferred from homology"/>
<evidence type="ECO:0000313" key="7">
    <source>
        <dbReference type="EMBL" id="JAS28972.1"/>
    </source>
</evidence>
<evidence type="ECO:0008006" key="8">
    <source>
        <dbReference type="Google" id="ProtNLM"/>
    </source>
</evidence>
<keyword evidence="4 6" id="KW-0732">Signal</keyword>
<reference evidence="7" key="1">
    <citation type="submission" date="2015-12" db="EMBL/GenBank/DDBJ databases">
        <title>De novo transcriptome assembly of four potential Pierce s Disease insect vectors from Arizona vineyards.</title>
        <authorList>
            <person name="Tassone E.E."/>
        </authorList>
    </citation>
    <scope>NUCLEOTIDE SEQUENCE</scope>
</reference>
<accession>A0A1B6DTG4</accession>
<evidence type="ECO:0000256" key="2">
    <source>
        <dbReference type="ARBA" id="ARBA00005679"/>
    </source>
</evidence>
<evidence type="ECO:0000256" key="3">
    <source>
        <dbReference type="ARBA" id="ARBA00022525"/>
    </source>
</evidence>
<evidence type="ECO:0000256" key="4">
    <source>
        <dbReference type="ARBA" id="ARBA00022729"/>
    </source>
</evidence>
<name>A0A1B6DTG4_9HEMI</name>
<gene>
    <name evidence="7" type="ORF">g.11802</name>
</gene>
<feature type="chain" id="PRO_5008581647" description="Saposin A-type domain-containing protein" evidence="6">
    <location>
        <begin position="19"/>
        <end position="207"/>
    </location>
</feature>
<comment type="similarity">
    <text evidence="2">Belongs to the GILT family.</text>
</comment>
<dbReference type="GO" id="GO:0016671">
    <property type="term" value="F:oxidoreductase activity, acting on a sulfur group of donors, disulfide as acceptor"/>
    <property type="evidence" value="ECO:0007669"/>
    <property type="project" value="InterPro"/>
</dbReference>
<evidence type="ECO:0000256" key="5">
    <source>
        <dbReference type="ARBA" id="ARBA00023180"/>
    </source>
</evidence>
<dbReference type="PANTHER" id="PTHR13234:SF8">
    <property type="entry name" value="GAMMA-INTERFERON-INDUCIBLE LYSOSOMAL THIOL REDUCTASE"/>
    <property type="match status" value="1"/>
</dbReference>
<comment type="subcellular location">
    <subcellularLocation>
        <location evidence="1">Secreted</location>
    </subcellularLocation>
</comment>
<dbReference type="EMBL" id="GEDC01008326">
    <property type="protein sequence ID" value="JAS28972.1"/>
    <property type="molecule type" value="Transcribed_RNA"/>
</dbReference>
<dbReference type="Pfam" id="PF03227">
    <property type="entry name" value="GILT"/>
    <property type="match status" value="1"/>
</dbReference>
<dbReference type="GO" id="GO:0005576">
    <property type="term" value="C:extracellular region"/>
    <property type="evidence" value="ECO:0007669"/>
    <property type="project" value="UniProtKB-SubCell"/>
</dbReference>
<keyword evidence="5" id="KW-0325">Glycoprotein</keyword>